<evidence type="ECO:0000313" key="2">
    <source>
        <dbReference type="Proteomes" id="UP000279259"/>
    </source>
</evidence>
<protein>
    <recommendedName>
        <fullName evidence="3">NAD-dependent epimerase/dehydratase domain-containing protein</fullName>
    </recommendedName>
</protein>
<reference evidence="1 2" key="1">
    <citation type="submission" date="2018-11" db="EMBL/GenBank/DDBJ databases">
        <title>Genome sequence of Saitozyma podzolica DSM 27192.</title>
        <authorList>
            <person name="Aliyu H."/>
            <person name="Gorte O."/>
            <person name="Ochsenreither K."/>
        </authorList>
    </citation>
    <scope>NUCLEOTIDE SEQUENCE [LARGE SCALE GENOMIC DNA]</scope>
    <source>
        <strain evidence="1 2">DSM 27192</strain>
    </source>
</reference>
<dbReference type="GO" id="GO:0004029">
    <property type="term" value="F:aldehyde dehydrogenase (NAD+) activity"/>
    <property type="evidence" value="ECO:0007669"/>
    <property type="project" value="TreeGrafter"/>
</dbReference>
<dbReference type="EMBL" id="RSCD01000006">
    <property type="protein sequence ID" value="RSH92241.1"/>
    <property type="molecule type" value="Genomic_DNA"/>
</dbReference>
<dbReference type="GO" id="GO:0005737">
    <property type="term" value="C:cytoplasm"/>
    <property type="evidence" value="ECO:0007669"/>
    <property type="project" value="TreeGrafter"/>
</dbReference>
<dbReference type="STRING" id="1890683.A0A427YMG7"/>
<dbReference type="SUPFAM" id="SSF51735">
    <property type="entry name" value="NAD(P)-binding Rossmann-fold domains"/>
    <property type="match status" value="1"/>
</dbReference>
<sequence>MKVIILGASGFVAFPIAQAFARAGHIVYGTTRSAENAKALARDEILPIVCDATNDEGRALWGKEAETADLIIDAIPSTTGAAPALATFKYASAISDGRPVGAKITYIYTAGAWTQSRGPAGLAAWTSDTQPHSGRVGLTTWRWGVEKEVLSSNAVNGIVIRPTLLYGKAGSLYSLFYFPAALAAAQKGETFEAVAHPDFRLANIHPDDLADLYLRVGERGPLLKGQTFVGSNQASERATDLLDAIVRVSGAKGYTIRPPSNAFEEAFCSSIVVKPSLGNALTGWTPKKPSLVDGIDVYWASYLAHQE</sequence>
<dbReference type="PANTHER" id="PTHR48079">
    <property type="entry name" value="PROTEIN YEEZ"/>
    <property type="match status" value="1"/>
</dbReference>
<evidence type="ECO:0000313" key="1">
    <source>
        <dbReference type="EMBL" id="RSH92241.1"/>
    </source>
</evidence>
<dbReference type="InterPro" id="IPR036291">
    <property type="entry name" value="NAD(P)-bd_dom_sf"/>
</dbReference>
<dbReference type="AlphaFoldDB" id="A0A427YMG7"/>
<comment type="caution">
    <text evidence="1">The sequence shown here is derived from an EMBL/GenBank/DDBJ whole genome shotgun (WGS) entry which is preliminary data.</text>
</comment>
<accession>A0A427YMG7</accession>
<evidence type="ECO:0008006" key="3">
    <source>
        <dbReference type="Google" id="ProtNLM"/>
    </source>
</evidence>
<name>A0A427YMG7_9TREE</name>
<keyword evidence="2" id="KW-1185">Reference proteome</keyword>
<gene>
    <name evidence="1" type="ORF">EHS25_008656</name>
</gene>
<dbReference type="Gene3D" id="3.40.50.720">
    <property type="entry name" value="NAD(P)-binding Rossmann-like Domain"/>
    <property type="match status" value="1"/>
</dbReference>
<organism evidence="1 2">
    <name type="scientific">Saitozyma podzolica</name>
    <dbReference type="NCBI Taxonomy" id="1890683"/>
    <lineage>
        <taxon>Eukaryota</taxon>
        <taxon>Fungi</taxon>
        <taxon>Dikarya</taxon>
        <taxon>Basidiomycota</taxon>
        <taxon>Agaricomycotina</taxon>
        <taxon>Tremellomycetes</taxon>
        <taxon>Tremellales</taxon>
        <taxon>Trimorphomycetaceae</taxon>
        <taxon>Saitozyma</taxon>
    </lineage>
</organism>
<dbReference type="OrthoDB" id="10000533at2759"/>
<dbReference type="InterPro" id="IPR051783">
    <property type="entry name" value="NAD(P)-dependent_oxidoreduct"/>
</dbReference>
<dbReference type="Proteomes" id="UP000279259">
    <property type="component" value="Unassembled WGS sequence"/>
</dbReference>
<dbReference type="PANTHER" id="PTHR48079:SF3">
    <property type="entry name" value="NAD-DEPENDENT EPIMERASE_DEHYDRATASE DOMAIN-CONTAINING PROTEIN"/>
    <property type="match status" value="1"/>
</dbReference>
<proteinExistence type="predicted"/>